<dbReference type="Pfam" id="PF25967">
    <property type="entry name" value="RND-MFP_C"/>
    <property type="match status" value="1"/>
</dbReference>
<sequence>MLLALGLLLGLLVGFNLFKNVMIGRSLQGGQEPPQTVTTDQARMERWQPALSAVGTVRAIRGADLAFEVPGVVVKVEAAAGATAREGQLLVTLNDEAEQAQYRALQAAADLAKVTFRRAKEQMQSRIISQADYDGIEADLKAKEASAQALKAAAAKKRLTAPFPGRVGIISTSPGAYVTPGTPVVSLQQLDQVFVDFALPQRDMGRVKPGQKVDLALDAFPGRTFTGRVTTVNPKVDGGTRNVQVEATFANPGQVLVPGMFASLTLEEGAPASYLTLPQTAVTYNPYGSIIFLAVQGQGGLHAQQAFVTTGPTRGDQVAILKGLEPGALVVTSGGMKLRNGTPLKVDNRVKPASDPSPAPQEK</sequence>
<evidence type="ECO:0000313" key="6">
    <source>
        <dbReference type="Proteomes" id="UP001238179"/>
    </source>
</evidence>
<evidence type="ECO:0000259" key="4">
    <source>
        <dbReference type="Pfam" id="PF25967"/>
    </source>
</evidence>
<gene>
    <name evidence="5" type="ORF">METEAL_36600</name>
</gene>
<dbReference type="InterPro" id="IPR006143">
    <property type="entry name" value="RND_pump_MFP"/>
</dbReference>
<dbReference type="PANTHER" id="PTHR30469">
    <property type="entry name" value="MULTIDRUG RESISTANCE PROTEIN MDTA"/>
    <property type="match status" value="1"/>
</dbReference>
<dbReference type="Proteomes" id="UP001238179">
    <property type="component" value="Chromosome"/>
</dbReference>
<keyword evidence="6" id="KW-1185">Reference proteome</keyword>
<name>A0AA48GK34_9BACT</name>
<proteinExistence type="inferred from homology"/>
<accession>A0AA48GK34</accession>
<dbReference type="GO" id="GO:1990281">
    <property type="term" value="C:efflux pump complex"/>
    <property type="evidence" value="ECO:0007669"/>
    <property type="project" value="TreeGrafter"/>
</dbReference>
<dbReference type="AlphaFoldDB" id="A0AA48GK34"/>
<dbReference type="NCBIfam" id="TIGR01730">
    <property type="entry name" value="RND_mfp"/>
    <property type="match status" value="1"/>
</dbReference>
<dbReference type="Gene3D" id="2.40.420.20">
    <property type="match status" value="1"/>
</dbReference>
<dbReference type="PANTHER" id="PTHR30469:SF11">
    <property type="entry name" value="BLL4320 PROTEIN"/>
    <property type="match status" value="1"/>
</dbReference>
<feature type="region of interest" description="Disordered" evidence="2">
    <location>
        <begin position="340"/>
        <end position="363"/>
    </location>
</feature>
<dbReference type="FunFam" id="2.40.30.170:FF:000010">
    <property type="entry name" value="Efflux RND transporter periplasmic adaptor subunit"/>
    <property type="match status" value="1"/>
</dbReference>
<evidence type="ECO:0000256" key="1">
    <source>
        <dbReference type="ARBA" id="ARBA00009477"/>
    </source>
</evidence>
<dbReference type="EMBL" id="AP027080">
    <property type="protein sequence ID" value="BDU74486.1"/>
    <property type="molecule type" value="Genomic_DNA"/>
</dbReference>
<reference evidence="6" key="1">
    <citation type="journal article" date="2023" name="Int. J. Syst. Evol. Microbiol.">
        <title>Mesoterricola silvestris gen. nov., sp. nov., Mesoterricola sediminis sp. nov., Geothrix oryzae sp. nov., Geothrix edaphica sp. nov., Geothrix rubra sp. nov., and Geothrix limicola sp. nov., six novel members of Acidobacteriota isolated from soils.</title>
        <authorList>
            <person name="Itoh H."/>
            <person name="Sugisawa Y."/>
            <person name="Mise K."/>
            <person name="Xu Z."/>
            <person name="Kuniyasu M."/>
            <person name="Ushijima N."/>
            <person name="Kawano K."/>
            <person name="Kobayashi E."/>
            <person name="Shiratori Y."/>
            <person name="Masuda Y."/>
            <person name="Senoo K."/>
        </authorList>
    </citation>
    <scope>NUCLEOTIDE SEQUENCE [LARGE SCALE GENOMIC DNA]</scope>
    <source>
        <strain evidence="6">W79</strain>
    </source>
</reference>
<dbReference type="GO" id="GO:0015562">
    <property type="term" value="F:efflux transmembrane transporter activity"/>
    <property type="evidence" value="ECO:0007669"/>
    <property type="project" value="TreeGrafter"/>
</dbReference>
<dbReference type="SUPFAM" id="SSF111369">
    <property type="entry name" value="HlyD-like secretion proteins"/>
    <property type="match status" value="1"/>
</dbReference>
<dbReference type="Pfam" id="PF25954">
    <property type="entry name" value="Beta-barrel_RND_2"/>
    <property type="match status" value="1"/>
</dbReference>
<dbReference type="InterPro" id="IPR058792">
    <property type="entry name" value="Beta-barrel_RND_2"/>
</dbReference>
<protein>
    <submittedName>
        <fullName evidence="5">MexH family multidrug efflux RND transporter periplasmic adaptor subunit</fullName>
    </submittedName>
</protein>
<dbReference type="Gene3D" id="2.40.30.170">
    <property type="match status" value="1"/>
</dbReference>
<comment type="similarity">
    <text evidence="1">Belongs to the membrane fusion protein (MFP) (TC 8.A.1) family.</text>
</comment>
<feature type="domain" description="Multidrug resistance protein MdtA-like C-terminal permuted SH3" evidence="4">
    <location>
        <begin position="275"/>
        <end position="335"/>
    </location>
</feature>
<evidence type="ECO:0000313" key="5">
    <source>
        <dbReference type="EMBL" id="BDU74486.1"/>
    </source>
</evidence>
<dbReference type="Gene3D" id="1.10.287.470">
    <property type="entry name" value="Helix hairpin bin"/>
    <property type="match status" value="1"/>
</dbReference>
<evidence type="ECO:0000256" key="2">
    <source>
        <dbReference type="SAM" id="MobiDB-lite"/>
    </source>
</evidence>
<feature type="domain" description="CusB-like beta-barrel" evidence="3">
    <location>
        <begin position="193"/>
        <end position="268"/>
    </location>
</feature>
<evidence type="ECO:0000259" key="3">
    <source>
        <dbReference type="Pfam" id="PF25954"/>
    </source>
</evidence>
<dbReference type="KEGG" id="msil:METEAL_36600"/>
<dbReference type="InterPro" id="IPR058627">
    <property type="entry name" value="MdtA-like_C"/>
</dbReference>
<organism evidence="5 6">
    <name type="scientific">Mesoterricola silvestris</name>
    <dbReference type="NCBI Taxonomy" id="2927979"/>
    <lineage>
        <taxon>Bacteria</taxon>
        <taxon>Pseudomonadati</taxon>
        <taxon>Acidobacteriota</taxon>
        <taxon>Holophagae</taxon>
        <taxon>Holophagales</taxon>
        <taxon>Holophagaceae</taxon>
        <taxon>Mesoterricola</taxon>
    </lineage>
</organism>
<dbReference type="Gene3D" id="2.40.50.100">
    <property type="match status" value="1"/>
</dbReference>